<comment type="caution">
    <text evidence="1">The sequence shown here is derived from an EMBL/GenBank/DDBJ whole genome shotgun (WGS) entry which is preliminary data.</text>
</comment>
<name>A0A512BWS2_9HYPH</name>
<dbReference type="AlphaFoldDB" id="A0A512BWS2"/>
<reference evidence="1 2" key="1">
    <citation type="submission" date="2019-07" db="EMBL/GenBank/DDBJ databases">
        <title>Whole genome shotgun sequence of Microvirga aerophila NBRC 106136.</title>
        <authorList>
            <person name="Hosoyama A."/>
            <person name="Uohara A."/>
            <person name="Ohji S."/>
            <person name="Ichikawa N."/>
        </authorList>
    </citation>
    <scope>NUCLEOTIDE SEQUENCE [LARGE SCALE GENOMIC DNA]</scope>
    <source>
        <strain evidence="1 2">NBRC 106136</strain>
    </source>
</reference>
<proteinExistence type="predicted"/>
<evidence type="ECO:0000313" key="1">
    <source>
        <dbReference type="EMBL" id="GEO16307.1"/>
    </source>
</evidence>
<sequence>MPQPRAAPEGDATGDYACRDWIEQQIVRAYVRLALSNDADCSRTVTLARLSDLEVRLTEAPWIEQPDLPPFWLEINLLTTGSTIDSTGCFEFGEDELEAVVDLVCEAKDRHQAQN</sequence>
<evidence type="ECO:0000313" key="2">
    <source>
        <dbReference type="Proteomes" id="UP000321085"/>
    </source>
</evidence>
<dbReference type="RefSeq" id="WP_114188117.1">
    <property type="nucleotide sequence ID" value="NZ_BJYU01000061.1"/>
</dbReference>
<accession>A0A512BWS2</accession>
<gene>
    <name evidence="1" type="ORF">MAE02_40030</name>
</gene>
<organism evidence="1 2">
    <name type="scientific">Microvirga aerophila</name>
    <dbReference type="NCBI Taxonomy" id="670291"/>
    <lineage>
        <taxon>Bacteria</taxon>
        <taxon>Pseudomonadati</taxon>
        <taxon>Pseudomonadota</taxon>
        <taxon>Alphaproteobacteria</taxon>
        <taxon>Hyphomicrobiales</taxon>
        <taxon>Methylobacteriaceae</taxon>
        <taxon>Microvirga</taxon>
    </lineage>
</organism>
<dbReference type="EMBL" id="BJYU01000061">
    <property type="protein sequence ID" value="GEO16307.1"/>
    <property type="molecule type" value="Genomic_DNA"/>
</dbReference>
<dbReference type="Proteomes" id="UP000321085">
    <property type="component" value="Unassembled WGS sequence"/>
</dbReference>
<protein>
    <submittedName>
        <fullName evidence="1">Uncharacterized protein</fullName>
    </submittedName>
</protein>
<keyword evidence="2" id="KW-1185">Reference proteome</keyword>
<dbReference type="OrthoDB" id="8020606at2"/>